<dbReference type="AlphaFoldDB" id="A0A7J9MR15"/>
<organism evidence="1 2">
    <name type="scientific">Gossypium schwendimanii</name>
    <name type="common">Cotton</name>
    <dbReference type="NCBI Taxonomy" id="34291"/>
    <lineage>
        <taxon>Eukaryota</taxon>
        <taxon>Viridiplantae</taxon>
        <taxon>Streptophyta</taxon>
        <taxon>Embryophyta</taxon>
        <taxon>Tracheophyta</taxon>
        <taxon>Spermatophyta</taxon>
        <taxon>Magnoliopsida</taxon>
        <taxon>eudicotyledons</taxon>
        <taxon>Gunneridae</taxon>
        <taxon>Pentapetalae</taxon>
        <taxon>rosids</taxon>
        <taxon>malvids</taxon>
        <taxon>Malvales</taxon>
        <taxon>Malvaceae</taxon>
        <taxon>Malvoideae</taxon>
        <taxon>Gossypium</taxon>
    </lineage>
</organism>
<keyword evidence="2" id="KW-1185">Reference proteome</keyword>
<evidence type="ECO:0000313" key="1">
    <source>
        <dbReference type="EMBL" id="MBA0873420.1"/>
    </source>
</evidence>
<reference evidence="1 2" key="1">
    <citation type="journal article" date="2019" name="Genome Biol. Evol.">
        <title>Insights into the evolution of the New World diploid cottons (Gossypium, subgenus Houzingenia) based on genome sequencing.</title>
        <authorList>
            <person name="Grover C.E."/>
            <person name="Arick M.A. 2nd"/>
            <person name="Thrash A."/>
            <person name="Conover J.L."/>
            <person name="Sanders W.S."/>
            <person name="Peterson D.G."/>
            <person name="Frelichowski J.E."/>
            <person name="Scheffler J.A."/>
            <person name="Scheffler B.E."/>
            <person name="Wendel J.F."/>
        </authorList>
    </citation>
    <scope>NUCLEOTIDE SEQUENCE [LARGE SCALE GENOMIC DNA]</scope>
    <source>
        <strain evidence="1">1</strain>
        <tissue evidence="1">Leaf</tissue>
    </source>
</reference>
<sequence length="23" mass="2934">MLPCEFRVHRHWCDSASHRYFQQ</sequence>
<evidence type="ECO:0000313" key="2">
    <source>
        <dbReference type="Proteomes" id="UP000593576"/>
    </source>
</evidence>
<protein>
    <submittedName>
        <fullName evidence="1">Uncharacterized protein</fullName>
    </submittedName>
</protein>
<accession>A0A7J9MR15</accession>
<gene>
    <name evidence="1" type="ORF">Goshw_001867</name>
</gene>
<name>A0A7J9MR15_GOSSC</name>
<dbReference type="EMBL" id="JABFAF010000013">
    <property type="protein sequence ID" value="MBA0873420.1"/>
    <property type="molecule type" value="Genomic_DNA"/>
</dbReference>
<dbReference type="Proteomes" id="UP000593576">
    <property type="component" value="Unassembled WGS sequence"/>
</dbReference>
<proteinExistence type="predicted"/>
<comment type="caution">
    <text evidence="1">The sequence shown here is derived from an EMBL/GenBank/DDBJ whole genome shotgun (WGS) entry which is preliminary data.</text>
</comment>